<evidence type="ECO:0000256" key="8">
    <source>
        <dbReference type="HAMAP-Rule" id="MF_00083"/>
    </source>
</evidence>
<dbReference type="CDD" id="cd00462">
    <property type="entry name" value="PTH"/>
    <property type="match status" value="1"/>
</dbReference>
<dbReference type="PROSITE" id="PS01196">
    <property type="entry name" value="PEPT_TRNA_HYDROL_2"/>
    <property type="match status" value="1"/>
</dbReference>
<dbReference type="GO" id="GO:0004045">
    <property type="term" value="F:peptidyl-tRNA hydrolase activity"/>
    <property type="evidence" value="ECO:0007669"/>
    <property type="project" value="UniProtKB-UniRule"/>
</dbReference>
<dbReference type="Gene3D" id="3.40.50.1470">
    <property type="entry name" value="Peptidyl-tRNA hydrolase"/>
    <property type="match status" value="1"/>
</dbReference>
<sequence length="200" mass="21534">MDVTTSASDPWLIVGLGNPGPEYAMNRHNVGFMVVDLLAERIGGKFKRAGKAQAQVLEGRVGPAGPASRRVVLAKPTSYMNLSGGPVNALKDFYKVPVANVVAVHDELDIDYGVLRLKLGGGDNGHNGLKSMTKAMGAEYHRVRFGIGRPPGRMQVADFVLKDFSSAERKELDYFVDRAADAVECLLAEGLERAQGAYNS</sequence>
<dbReference type="SUPFAM" id="SSF53178">
    <property type="entry name" value="Peptidyl-tRNA hydrolase-like"/>
    <property type="match status" value="1"/>
</dbReference>
<gene>
    <name evidence="8" type="primary">pth</name>
    <name evidence="11" type="ORF">GQF42_19385</name>
</gene>
<dbReference type="GO" id="GO:0072344">
    <property type="term" value="P:rescue of stalled ribosome"/>
    <property type="evidence" value="ECO:0007669"/>
    <property type="project" value="UniProtKB-UniRule"/>
</dbReference>
<keyword evidence="8" id="KW-0963">Cytoplasm</keyword>
<dbReference type="PANTHER" id="PTHR17224:SF1">
    <property type="entry name" value="PEPTIDYL-TRNA HYDROLASE"/>
    <property type="match status" value="1"/>
</dbReference>
<keyword evidence="12" id="KW-1185">Reference proteome</keyword>
<reference evidence="11 12" key="1">
    <citation type="submission" date="2019-12" db="EMBL/GenBank/DDBJ databases">
        <title>Streptomyces sp. strain T44 isolated from rhizosphere soil of Broussonetia papyrifera.</title>
        <authorList>
            <person name="Mo P."/>
        </authorList>
    </citation>
    <scope>NUCLEOTIDE SEQUENCE [LARGE SCALE GENOMIC DNA]</scope>
    <source>
        <strain evidence="11 12">T44</strain>
    </source>
</reference>
<dbReference type="InterPro" id="IPR036416">
    <property type="entry name" value="Pept_tRNA_hydro_sf"/>
</dbReference>
<evidence type="ECO:0000313" key="12">
    <source>
        <dbReference type="Proteomes" id="UP000436138"/>
    </source>
</evidence>
<comment type="catalytic activity">
    <reaction evidence="6 8 9">
        <text>an N-acyl-L-alpha-aminoacyl-tRNA + H2O = an N-acyl-L-amino acid + a tRNA + H(+)</text>
        <dbReference type="Rhea" id="RHEA:54448"/>
        <dbReference type="Rhea" id="RHEA-COMP:10123"/>
        <dbReference type="Rhea" id="RHEA-COMP:13883"/>
        <dbReference type="ChEBI" id="CHEBI:15377"/>
        <dbReference type="ChEBI" id="CHEBI:15378"/>
        <dbReference type="ChEBI" id="CHEBI:59874"/>
        <dbReference type="ChEBI" id="CHEBI:78442"/>
        <dbReference type="ChEBI" id="CHEBI:138191"/>
        <dbReference type="EC" id="3.1.1.29"/>
    </reaction>
</comment>
<feature type="active site" description="Proton acceptor" evidence="8">
    <location>
        <position position="28"/>
    </location>
</feature>
<feature type="site" description="Discriminates between blocked and unblocked aminoacyl-tRNA" evidence="8">
    <location>
        <position position="18"/>
    </location>
</feature>
<evidence type="ECO:0000256" key="6">
    <source>
        <dbReference type="ARBA" id="ARBA00048707"/>
    </source>
</evidence>
<dbReference type="NCBIfam" id="TIGR00447">
    <property type="entry name" value="pth"/>
    <property type="match status" value="1"/>
</dbReference>
<dbReference type="InterPro" id="IPR018171">
    <property type="entry name" value="Pept_tRNA_hydro_CS"/>
</dbReference>
<evidence type="ECO:0000256" key="5">
    <source>
        <dbReference type="ARBA" id="ARBA00038063"/>
    </source>
</evidence>
<dbReference type="RefSeq" id="WP_158921602.1">
    <property type="nucleotide sequence ID" value="NZ_CP047020.1"/>
</dbReference>
<dbReference type="FunFam" id="3.40.50.1470:FF:000001">
    <property type="entry name" value="Peptidyl-tRNA hydrolase"/>
    <property type="match status" value="1"/>
</dbReference>
<dbReference type="PANTHER" id="PTHR17224">
    <property type="entry name" value="PEPTIDYL-TRNA HYDROLASE"/>
    <property type="match status" value="1"/>
</dbReference>
<feature type="binding site" evidence="8">
    <location>
        <position position="127"/>
    </location>
    <ligand>
        <name>tRNA</name>
        <dbReference type="ChEBI" id="CHEBI:17843"/>
    </ligand>
</feature>
<evidence type="ECO:0000256" key="3">
    <source>
        <dbReference type="ARBA" id="ARBA00022801"/>
    </source>
</evidence>
<keyword evidence="3 8" id="KW-0378">Hydrolase</keyword>
<dbReference type="HAMAP" id="MF_00083">
    <property type="entry name" value="Pept_tRNA_hydro_bact"/>
    <property type="match status" value="1"/>
</dbReference>
<proteinExistence type="inferred from homology"/>
<comment type="function">
    <text evidence="8">Hydrolyzes ribosome-free peptidyl-tRNAs (with 1 or more amino acids incorporated), which drop off the ribosome during protein synthesis, or as a result of ribosome stalling.</text>
</comment>
<dbReference type="GO" id="GO:0005737">
    <property type="term" value="C:cytoplasm"/>
    <property type="evidence" value="ECO:0007669"/>
    <property type="project" value="UniProtKB-SubCell"/>
</dbReference>
<dbReference type="Proteomes" id="UP000436138">
    <property type="component" value="Chromosome"/>
</dbReference>
<evidence type="ECO:0000256" key="1">
    <source>
        <dbReference type="ARBA" id="ARBA00013260"/>
    </source>
</evidence>
<dbReference type="PROSITE" id="PS01195">
    <property type="entry name" value="PEPT_TRNA_HYDROL_1"/>
    <property type="match status" value="1"/>
</dbReference>
<evidence type="ECO:0000256" key="7">
    <source>
        <dbReference type="ARBA" id="ARBA00050038"/>
    </source>
</evidence>
<protein>
    <recommendedName>
        <fullName evidence="7 8">Peptidyl-tRNA hydrolase</fullName>
        <shortName evidence="8">Pth</shortName>
        <ecNumber evidence="1 8">3.1.1.29</ecNumber>
    </recommendedName>
</protein>
<feature type="binding site" evidence="8">
    <location>
        <position position="81"/>
    </location>
    <ligand>
        <name>tRNA</name>
        <dbReference type="ChEBI" id="CHEBI:17843"/>
    </ligand>
</feature>
<dbReference type="EMBL" id="CP047020">
    <property type="protein sequence ID" value="QHA05167.1"/>
    <property type="molecule type" value="Genomic_DNA"/>
</dbReference>
<comment type="similarity">
    <text evidence="5 8 10">Belongs to the PTH family.</text>
</comment>
<comment type="subunit">
    <text evidence="8">Monomer.</text>
</comment>
<dbReference type="InterPro" id="IPR001328">
    <property type="entry name" value="Pept_tRNA_hydro"/>
</dbReference>
<evidence type="ECO:0000256" key="9">
    <source>
        <dbReference type="RuleBase" id="RU000673"/>
    </source>
</evidence>
<comment type="function">
    <text evidence="8">Catalyzes the release of premature peptidyl moieties from peptidyl-tRNA molecules trapped in stalled 50S ribosomal subunits, and thus maintains levels of free tRNAs and 50S ribosomes.</text>
</comment>
<evidence type="ECO:0000313" key="11">
    <source>
        <dbReference type="EMBL" id="QHA05167.1"/>
    </source>
</evidence>
<dbReference type="AlphaFoldDB" id="A0A6I6NAB8"/>
<name>A0A6I6NAB8_9ACTN</name>
<dbReference type="GO" id="GO:0006515">
    <property type="term" value="P:protein quality control for misfolded or incompletely synthesized proteins"/>
    <property type="evidence" value="ECO:0007669"/>
    <property type="project" value="UniProtKB-UniRule"/>
</dbReference>
<evidence type="ECO:0000256" key="2">
    <source>
        <dbReference type="ARBA" id="ARBA00022555"/>
    </source>
</evidence>
<keyword evidence="4 8" id="KW-0694">RNA-binding</keyword>
<evidence type="ECO:0000256" key="4">
    <source>
        <dbReference type="ARBA" id="ARBA00022884"/>
    </source>
</evidence>
<organism evidence="11 12">
    <name type="scientific">Streptomyces broussonetiae</name>
    <dbReference type="NCBI Taxonomy" id="2686304"/>
    <lineage>
        <taxon>Bacteria</taxon>
        <taxon>Bacillati</taxon>
        <taxon>Actinomycetota</taxon>
        <taxon>Actinomycetes</taxon>
        <taxon>Kitasatosporales</taxon>
        <taxon>Streptomycetaceae</taxon>
        <taxon>Streptomyces</taxon>
    </lineage>
</organism>
<feature type="binding site" evidence="8">
    <location>
        <position position="23"/>
    </location>
    <ligand>
        <name>tRNA</name>
        <dbReference type="ChEBI" id="CHEBI:17843"/>
    </ligand>
</feature>
<feature type="binding site" evidence="8">
    <location>
        <position position="79"/>
    </location>
    <ligand>
        <name>tRNA</name>
        <dbReference type="ChEBI" id="CHEBI:17843"/>
    </ligand>
</feature>
<accession>A0A6I6NAB8</accession>
<dbReference type="GO" id="GO:0000049">
    <property type="term" value="F:tRNA binding"/>
    <property type="evidence" value="ECO:0007669"/>
    <property type="project" value="UniProtKB-UniRule"/>
</dbReference>
<comment type="subcellular location">
    <subcellularLocation>
        <location evidence="8">Cytoplasm</location>
    </subcellularLocation>
</comment>
<evidence type="ECO:0000256" key="10">
    <source>
        <dbReference type="RuleBase" id="RU004320"/>
    </source>
</evidence>
<dbReference type="Pfam" id="PF01195">
    <property type="entry name" value="Pept_tRNA_hydro"/>
    <property type="match status" value="1"/>
</dbReference>
<feature type="site" description="Stabilizes the basic form of H active site to accept a proton" evidence="8">
    <location>
        <position position="106"/>
    </location>
</feature>
<keyword evidence="2 8" id="KW-0820">tRNA-binding</keyword>
<dbReference type="KEGG" id="sbro:GQF42_19385"/>
<dbReference type="EC" id="3.1.1.29" evidence="1 8"/>